<evidence type="ECO:0000313" key="2">
    <source>
        <dbReference type="Proteomes" id="UP000615446"/>
    </source>
</evidence>
<dbReference type="EMBL" id="BLAL01000012">
    <property type="protein sequence ID" value="GES74486.1"/>
    <property type="molecule type" value="Genomic_DNA"/>
</dbReference>
<reference evidence="1" key="1">
    <citation type="submission" date="2019-10" db="EMBL/GenBank/DDBJ databases">
        <title>Conservation and host-specific expression of non-tandemly repeated heterogenous ribosome RNA gene in arbuscular mycorrhizal fungi.</title>
        <authorList>
            <person name="Maeda T."/>
            <person name="Kobayashi Y."/>
            <person name="Nakagawa T."/>
            <person name="Ezawa T."/>
            <person name="Yamaguchi K."/>
            <person name="Bino T."/>
            <person name="Nishimoto Y."/>
            <person name="Shigenobu S."/>
            <person name="Kawaguchi M."/>
        </authorList>
    </citation>
    <scope>NUCLEOTIDE SEQUENCE</scope>
    <source>
        <strain evidence="1">HR1</strain>
    </source>
</reference>
<evidence type="ECO:0000313" key="1">
    <source>
        <dbReference type="EMBL" id="GES74486.1"/>
    </source>
</evidence>
<comment type="caution">
    <text evidence="1">The sequence shown here is derived from an EMBL/GenBank/DDBJ whole genome shotgun (WGS) entry which is preliminary data.</text>
</comment>
<organism evidence="1 2">
    <name type="scientific">Rhizophagus clarus</name>
    <dbReference type="NCBI Taxonomy" id="94130"/>
    <lineage>
        <taxon>Eukaryota</taxon>
        <taxon>Fungi</taxon>
        <taxon>Fungi incertae sedis</taxon>
        <taxon>Mucoromycota</taxon>
        <taxon>Glomeromycotina</taxon>
        <taxon>Glomeromycetes</taxon>
        <taxon>Glomerales</taxon>
        <taxon>Glomeraceae</taxon>
        <taxon>Rhizophagus</taxon>
    </lineage>
</organism>
<name>A0A8H3KUJ1_9GLOM</name>
<accession>A0A8H3KUJ1</accession>
<sequence>MLYTKTNFLFIENFPDKNSDNHIFISWYLLLFGKAINDLHKALKELGYKKRVGGYWTKTGLLELRNVGNVSTFFNEIGEDKMQIKSFSAKEILYISRGTANNEKSKRLSRKEKIMKRIKKRKIKREKARIGH</sequence>
<protein>
    <submittedName>
        <fullName evidence="1">Uncharacterized protein</fullName>
    </submittedName>
</protein>
<dbReference type="Proteomes" id="UP000615446">
    <property type="component" value="Unassembled WGS sequence"/>
</dbReference>
<proteinExistence type="predicted"/>
<dbReference type="AlphaFoldDB" id="A0A8H3KUJ1"/>
<gene>
    <name evidence="1" type="ORF">RCL2_000196600</name>
</gene>